<proteinExistence type="predicted"/>
<dbReference type="RefSeq" id="WP_066603704.1">
    <property type="nucleotide sequence ID" value="NZ_CP014230.1"/>
</dbReference>
<dbReference type="KEGG" id="doa:AXF15_04155"/>
<dbReference type="GO" id="GO:0070043">
    <property type="term" value="F:rRNA (guanine-N7-)-methyltransferase activity"/>
    <property type="evidence" value="ECO:0007669"/>
    <property type="project" value="TreeGrafter"/>
</dbReference>
<accession>A0A0X8JPI0</accession>
<dbReference type="Gene3D" id="3.40.50.150">
    <property type="entry name" value="Vaccinia Virus protein VP39"/>
    <property type="match status" value="1"/>
</dbReference>
<dbReference type="STRING" id="888061.AXF15_04155"/>
<name>A0A0X8JPI0_9BACT</name>
<dbReference type="InterPro" id="IPR000241">
    <property type="entry name" value="RlmKL-like_Mtase"/>
</dbReference>
<dbReference type="InterPro" id="IPR004114">
    <property type="entry name" value="THUMP_dom"/>
</dbReference>
<dbReference type="InterPro" id="IPR002052">
    <property type="entry name" value="DNA_methylase_N6_adenine_CS"/>
</dbReference>
<dbReference type="Pfam" id="PF01170">
    <property type="entry name" value="UPF0020"/>
    <property type="match status" value="1"/>
</dbReference>
<dbReference type="GO" id="GO:0003723">
    <property type="term" value="F:RNA binding"/>
    <property type="evidence" value="ECO:0007669"/>
    <property type="project" value="UniProtKB-UniRule"/>
</dbReference>
<dbReference type="AlphaFoldDB" id="A0A0X8JPI0"/>
<keyword evidence="1 5" id="KW-0489">Methyltransferase</keyword>
<organism evidence="5 6">
    <name type="scientific">Desulfomicrobium orale DSM 12838</name>
    <dbReference type="NCBI Taxonomy" id="888061"/>
    <lineage>
        <taxon>Bacteria</taxon>
        <taxon>Pseudomonadati</taxon>
        <taxon>Thermodesulfobacteriota</taxon>
        <taxon>Desulfovibrionia</taxon>
        <taxon>Desulfovibrionales</taxon>
        <taxon>Desulfomicrobiaceae</taxon>
        <taxon>Desulfomicrobium</taxon>
    </lineage>
</organism>
<dbReference type="Proteomes" id="UP000063964">
    <property type="component" value="Chromosome"/>
</dbReference>
<dbReference type="Pfam" id="PF22020">
    <property type="entry name" value="RlmL_1st"/>
    <property type="match status" value="1"/>
</dbReference>
<dbReference type="InterPro" id="IPR054170">
    <property type="entry name" value="RlmL_1st"/>
</dbReference>
<reference evidence="6" key="1">
    <citation type="submission" date="2016-02" db="EMBL/GenBank/DDBJ databases">
        <authorList>
            <person name="Holder M.E."/>
            <person name="Ajami N.J."/>
            <person name="Petrosino J.F."/>
        </authorList>
    </citation>
    <scope>NUCLEOTIDE SEQUENCE [LARGE SCALE GENOMIC DNA]</scope>
    <source>
        <strain evidence="6">DSM 12838</strain>
    </source>
</reference>
<dbReference type="InterPro" id="IPR029063">
    <property type="entry name" value="SAM-dependent_MTases_sf"/>
</dbReference>
<dbReference type="PANTHER" id="PTHR47313:SF1">
    <property type="entry name" value="RIBOSOMAL RNA LARGE SUBUNIT METHYLTRANSFERASE K_L"/>
    <property type="match status" value="1"/>
</dbReference>
<dbReference type="EMBL" id="CP014230">
    <property type="protein sequence ID" value="AMD92382.1"/>
    <property type="molecule type" value="Genomic_DNA"/>
</dbReference>
<evidence type="ECO:0000259" key="4">
    <source>
        <dbReference type="PROSITE" id="PS51165"/>
    </source>
</evidence>
<evidence type="ECO:0000256" key="2">
    <source>
        <dbReference type="ARBA" id="ARBA00022679"/>
    </source>
</evidence>
<keyword evidence="2 5" id="KW-0808">Transferase</keyword>
<evidence type="ECO:0000313" key="6">
    <source>
        <dbReference type="Proteomes" id="UP000063964"/>
    </source>
</evidence>
<keyword evidence="3" id="KW-0694">RNA-binding</keyword>
<gene>
    <name evidence="5" type="ORF">AXF15_04155</name>
</gene>
<dbReference type="Gene3D" id="3.30.2130.30">
    <property type="match status" value="1"/>
</dbReference>
<dbReference type="PROSITE" id="PS51165">
    <property type="entry name" value="THUMP"/>
    <property type="match status" value="1"/>
</dbReference>
<dbReference type="CDD" id="cd11715">
    <property type="entry name" value="THUMP_AdoMetMT"/>
    <property type="match status" value="1"/>
</dbReference>
<dbReference type="PROSITE" id="PS00092">
    <property type="entry name" value="N6_MTASE"/>
    <property type="match status" value="1"/>
</dbReference>
<dbReference type="SMART" id="SM00981">
    <property type="entry name" value="THUMP"/>
    <property type="match status" value="1"/>
</dbReference>
<protein>
    <submittedName>
        <fullName evidence="5">RNA methyltransferase</fullName>
    </submittedName>
</protein>
<evidence type="ECO:0000256" key="3">
    <source>
        <dbReference type="PROSITE-ProRule" id="PRU00529"/>
    </source>
</evidence>
<dbReference type="Pfam" id="PF02926">
    <property type="entry name" value="THUMP"/>
    <property type="match status" value="1"/>
</dbReference>
<dbReference type="PANTHER" id="PTHR47313">
    <property type="entry name" value="RIBOSOMAL RNA LARGE SUBUNIT METHYLTRANSFERASE K/L"/>
    <property type="match status" value="1"/>
</dbReference>
<dbReference type="SUPFAM" id="SSF53335">
    <property type="entry name" value="S-adenosyl-L-methionine-dependent methyltransferases"/>
    <property type="match status" value="1"/>
</dbReference>
<keyword evidence="6" id="KW-1185">Reference proteome</keyword>
<evidence type="ECO:0000256" key="1">
    <source>
        <dbReference type="ARBA" id="ARBA00022603"/>
    </source>
</evidence>
<dbReference type="OrthoDB" id="9809404at2"/>
<dbReference type="GO" id="GO:0008990">
    <property type="term" value="F:rRNA (guanine-N2-)-methyltransferase activity"/>
    <property type="evidence" value="ECO:0007669"/>
    <property type="project" value="TreeGrafter"/>
</dbReference>
<sequence length="381" mass="42122">MYAYQRDSIYTAQAGDGLEELLAAELTELGAENSVPGFRFVRFRADFETLCRIVHRSRLATRILAPLIYFPCPTDRALYGAGRDIRWTDFLNPDQTFAITANVSESRIGHSRYAALKLKDAVADWFRDQTGRRPGVEPREPDLWLHLHIRRDRATISVDASGGSLHRRGYRVRSVDAPMQETLAAAIIRLSGWDGACPLVDPLCGSGTLLCEALMAAGGIPAAVLRTRFGFMRLPEFQPGSWAAMCARTSPEAERLARAAALIRGGDRDPEAVQAARENLARLPGGRGVSVERGDFFDRRDLAGAAIVANPPYGIRLGGNDDMGAWYKRLGDHLKRHCTGATACIYFGDRTLLKHIGLRPEWKKPLKNGGLDGRLARFTLY</sequence>
<feature type="domain" description="THUMP" evidence="4">
    <location>
        <begin position="49"/>
        <end position="160"/>
    </location>
</feature>
<evidence type="ECO:0000313" key="5">
    <source>
        <dbReference type="EMBL" id="AMD92382.1"/>
    </source>
</evidence>